<gene>
    <name evidence="3" type="ORF">MANY_30960</name>
</gene>
<evidence type="ECO:0000259" key="2">
    <source>
        <dbReference type="Pfam" id="PF13827"/>
    </source>
</evidence>
<keyword evidence="4" id="KW-1185">Reference proteome</keyword>
<dbReference type="KEGG" id="many:MANY_30960"/>
<feature type="chain" id="PRO_5026852480" description="DUF4189 domain-containing protein" evidence="1">
    <location>
        <begin position="25"/>
        <end position="151"/>
    </location>
</feature>
<name>A0A6N4W9Q2_9MYCO</name>
<dbReference type="Pfam" id="PF13827">
    <property type="entry name" value="DUF4189"/>
    <property type="match status" value="1"/>
</dbReference>
<evidence type="ECO:0000256" key="1">
    <source>
        <dbReference type="SAM" id="SignalP"/>
    </source>
</evidence>
<protein>
    <recommendedName>
        <fullName evidence="2">DUF4189 domain-containing protein</fullName>
    </recommendedName>
</protein>
<keyword evidence="1" id="KW-0732">Signal</keyword>
<feature type="signal peptide" evidence="1">
    <location>
        <begin position="1"/>
        <end position="24"/>
    </location>
</feature>
<feature type="domain" description="DUF4189" evidence="2">
    <location>
        <begin position="56"/>
        <end position="139"/>
    </location>
</feature>
<dbReference type="Proteomes" id="UP000467249">
    <property type="component" value="Chromosome"/>
</dbReference>
<sequence>MICRFAIITALVTVGFLVTPAAHATPVVAAPQCPPGSYVNPDDLSACLPNTPGNDYVALSASASAQELYWGRGSSPQEASRISIAQCIAATNSACETIAQTQNGCIALAYDDDPMTQAGIGPTPEAASADALSRLNHNGEGHIWAYYCSAP</sequence>
<evidence type="ECO:0000313" key="4">
    <source>
        <dbReference type="Proteomes" id="UP000467249"/>
    </source>
</evidence>
<reference evidence="3 4" key="1">
    <citation type="journal article" date="2019" name="Emerg. Microbes Infect.">
        <title>Comprehensive subspecies identification of 175 nontuberculous mycobacteria species based on 7547 genomic profiles.</title>
        <authorList>
            <person name="Matsumoto Y."/>
            <person name="Kinjo T."/>
            <person name="Motooka D."/>
            <person name="Nabeya D."/>
            <person name="Jung N."/>
            <person name="Uechi K."/>
            <person name="Horii T."/>
            <person name="Iida T."/>
            <person name="Fujita J."/>
            <person name="Nakamura S."/>
        </authorList>
    </citation>
    <scope>NUCLEOTIDE SEQUENCE [LARGE SCALE GENOMIC DNA]</scope>
    <source>
        <strain evidence="3 4">JCM 30275</strain>
    </source>
</reference>
<accession>A0A6N4W9Q2</accession>
<proteinExistence type="predicted"/>
<evidence type="ECO:0000313" key="3">
    <source>
        <dbReference type="EMBL" id="BBZ77759.1"/>
    </source>
</evidence>
<dbReference type="InterPro" id="IPR025240">
    <property type="entry name" value="DUF4189"/>
</dbReference>
<dbReference type="AlphaFoldDB" id="A0A6N4W9Q2"/>
<organism evidence="3 4">
    <name type="scientific">Mycolicibacterium anyangense</name>
    <dbReference type="NCBI Taxonomy" id="1431246"/>
    <lineage>
        <taxon>Bacteria</taxon>
        <taxon>Bacillati</taxon>
        <taxon>Actinomycetota</taxon>
        <taxon>Actinomycetes</taxon>
        <taxon>Mycobacteriales</taxon>
        <taxon>Mycobacteriaceae</taxon>
        <taxon>Mycolicibacterium</taxon>
    </lineage>
</organism>
<dbReference type="EMBL" id="AP022620">
    <property type="protein sequence ID" value="BBZ77759.1"/>
    <property type="molecule type" value="Genomic_DNA"/>
</dbReference>